<accession>A0A6B7ZEF0</accession>
<dbReference type="EMBL" id="MN642089">
    <property type="protein sequence ID" value="QGH71878.1"/>
    <property type="molecule type" value="Genomic_DNA"/>
</dbReference>
<reference evidence="1 2" key="1">
    <citation type="submission" date="2019-11" db="EMBL/GenBank/DDBJ databases">
        <authorList>
            <person name="Lewis R."/>
            <person name="Clooney A.G."/>
            <person name="Stockdale S.R."/>
            <person name="Buttimer C."/>
            <person name="Draper L.A."/>
            <person name="Ross R.P."/>
            <person name="Hill C."/>
        </authorList>
    </citation>
    <scope>NUCLEOTIDE SEQUENCE [LARGE SCALE GENOMIC DNA]</scope>
</reference>
<dbReference type="Proteomes" id="UP000464669">
    <property type="component" value="Segment"/>
</dbReference>
<keyword evidence="2" id="KW-1185">Reference proteome</keyword>
<sequence length="210" mass="23930">MIVSKECLRKLAELTISRLVIDGTQIAWSGGYQINLLSGNIDILIDVKLSEIDDYGVRLALHHQGTTLGMVIIKDCRMFTRDALKEELGKWVEQTKTYLINNYAKWLVGKYIKNDLQVKHWTCAASTNDKIGSMVICDVRFKAKVQTNTAWLQVEDKDVVIYKVERSNFLNMTTKQGWQGMNINTVTAELGRVISTLLFQRDNFVIPVTL</sequence>
<protein>
    <submittedName>
        <fullName evidence="1">Uncharacterized protein</fullName>
    </submittedName>
</protein>
<organism evidence="1 2">
    <name type="scientific">Klebsiella phage N1M2</name>
    <dbReference type="NCBI Taxonomy" id="2664939"/>
    <lineage>
        <taxon>Viruses</taxon>
        <taxon>Duplodnaviria</taxon>
        <taxon>Heunggongvirae</taxon>
        <taxon>Uroviricota</taxon>
        <taxon>Caudoviricetes</taxon>
        <taxon>Chimalliviridae</taxon>
        <taxon>Nimduovirus</taxon>
        <taxon>Nimduovirus N1M2</taxon>
    </lineage>
</organism>
<evidence type="ECO:0000313" key="2">
    <source>
        <dbReference type="Proteomes" id="UP000464669"/>
    </source>
</evidence>
<gene>
    <name evidence="1" type="ORF">N1M2_15</name>
</gene>
<name>A0A6B7ZEF0_9CAUD</name>
<proteinExistence type="predicted"/>
<evidence type="ECO:0000313" key="1">
    <source>
        <dbReference type="EMBL" id="QGH71878.1"/>
    </source>
</evidence>